<evidence type="ECO:0000313" key="6">
    <source>
        <dbReference type="Proteomes" id="UP001461498"/>
    </source>
</evidence>
<evidence type="ECO:0000313" key="5">
    <source>
        <dbReference type="EMBL" id="KAK9498011.1"/>
    </source>
</evidence>
<dbReference type="AlphaFoldDB" id="A0AAW1CHR9"/>
<gene>
    <name evidence="5" type="ORF">O3M35_003900</name>
</gene>
<name>A0AAW1CHR9_9HEMI</name>
<keyword evidence="6" id="KW-1185">Reference proteome</keyword>
<dbReference type="PANTHER" id="PTHR10199:SF100">
    <property type="entry name" value="THROMBOSPONDIN, ISOFORM A"/>
    <property type="match status" value="1"/>
</dbReference>
<dbReference type="Gene3D" id="2.10.25.10">
    <property type="entry name" value="Laminin"/>
    <property type="match status" value="1"/>
</dbReference>
<dbReference type="EMBL" id="JAPXFL010000013">
    <property type="protein sequence ID" value="KAK9498011.1"/>
    <property type="molecule type" value="Genomic_DNA"/>
</dbReference>
<evidence type="ECO:0000256" key="1">
    <source>
        <dbReference type="ARBA" id="ARBA00022536"/>
    </source>
</evidence>
<dbReference type="PANTHER" id="PTHR10199">
    <property type="entry name" value="THROMBOSPONDIN"/>
    <property type="match status" value="1"/>
</dbReference>
<keyword evidence="2" id="KW-0677">Repeat</keyword>
<accession>A0AAW1CHR9</accession>
<reference evidence="5 6" key="1">
    <citation type="submission" date="2022-12" db="EMBL/GenBank/DDBJ databases">
        <title>Chromosome-level genome assembly of true bugs.</title>
        <authorList>
            <person name="Ma L."/>
            <person name="Li H."/>
        </authorList>
    </citation>
    <scope>NUCLEOTIDE SEQUENCE [LARGE SCALE GENOMIC DNA]</scope>
    <source>
        <strain evidence="5">Lab_2022b</strain>
    </source>
</reference>
<keyword evidence="3" id="KW-0106">Calcium</keyword>
<sequence>MDHNVDHVHQDIGVMVSIVLLCGSCPSGYTGNGERCKRRLGCDMHPCSPGVECENINEPPYFACGSCPNGYTGNGTNCHDIDEVCKYDVFFFKKIDF</sequence>
<evidence type="ECO:0000256" key="4">
    <source>
        <dbReference type="ARBA" id="ARBA00023157"/>
    </source>
</evidence>
<keyword evidence="4" id="KW-1015">Disulfide bond</keyword>
<comment type="caution">
    <text evidence="5">The sequence shown here is derived from an EMBL/GenBank/DDBJ whole genome shotgun (WGS) entry which is preliminary data.</text>
</comment>
<keyword evidence="1" id="KW-0245">EGF-like domain</keyword>
<protein>
    <submittedName>
        <fullName evidence="5">Uncharacterized protein</fullName>
    </submittedName>
</protein>
<organism evidence="5 6">
    <name type="scientific">Rhynocoris fuscipes</name>
    <dbReference type="NCBI Taxonomy" id="488301"/>
    <lineage>
        <taxon>Eukaryota</taxon>
        <taxon>Metazoa</taxon>
        <taxon>Ecdysozoa</taxon>
        <taxon>Arthropoda</taxon>
        <taxon>Hexapoda</taxon>
        <taxon>Insecta</taxon>
        <taxon>Pterygota</taxon>
        <taxon>Neoptera</taxon>
        <taxon>Paraneoptera</taxon>
        <taxon>Hemiptera</taxon>
        <taxon>Heteroptera</taxon>
        <taxon>Panheteroptera</taxon>
        <taxon>Cimicomorpha</taxon>
        <taxon>Reduviidae</taxon>
        <taxon>Harpactorinae</taxon>
        <taxon>Harpactorini</taxon>
        <taxon>Rhynocoris</taxon>
    </lineage>
</organism>
<dbReference type="Proteomes" id="UP001461498">
    <property type="component" value="Unassembled WGS sequence"/>
</dbReference>
<evidence type="ECO:0000256" key="2">
    <source>
        <dbReference type="ARBA" id="ARBA00022737"/>
    </source>
</evidence>
<evidence type="ECO:0000256" key="3">
    <source>
        <dbReference type="ARBA" id="ARBA00022837"/>
    </source>
</evidence>
<dbReference type="FunFam" id="2.10.25.10:FF:000027">
    <property type="entry name" value="Thrombospondin 3"/>
    <property type="match status" value="1"/>
</dbReference>
<proteinExistence type="predicted"/>